<sequence length="161" mass="18136">MGRAGLFEINFSVNITVDDADSFHDVKERRTISRTLVLIQQYNMIKHNEKSNETITVNVSQMFCCYTLRCVLLDGLSYCIACASLRMNELDQADIRFQHHTLNELSSRNSTLMHGDCSVCSRKLATIVDASDCRDCLLMIGSLYGRAIDAGFVDVVRETLV</sequence>
<organism evidence="1">
    <name type="scientific">Mamestra configurata nucleopolyhedrovirus</name>
    <name type="common">MacoNPV</name>
    <dbReference type="NCBI Taxonomy" id="207830"/>
    <lineage>
        <taxon>Viruses</taxon>
        <taxon>Viruses incertae sedis</taxon>
        <taxon>Naldaviricetes</taxon>
        <taxon>Lefavirales</taxon>
        <taxon>Baculoviridae</taxon>
        <taxon>Alphabaculovirus</taxon>
        <taxon>Alphabaculovirus maconfiguratae</taxon>
    </lineage>
</organism>
<evidence type="ECO:0000313" key="1">
    <source>
        <dbReference type="EMBL" id="QEE79954.1"/>
    </source>
</evidence>
<reference evidence="2" key="3">
    <citation type="submission" date="2019-08" db="EMBL/GenBank/DDBJ databases">
        <title>Genomics of alphabaculovirus isolates infecting Mamestra configurata.</title>
        <authorList>
            <person name="Erlandson M.A."/>
            <person name="Baldwin D."/>
            <person name="Theilmann D.A."/>
        </authorList>
    </citation>
    <scope>NUCLEOTIDE SEQUENCE</scope>
    <source>
        <strain evidence="2">94-2</strain>
    </source>
</reference>
<dbReference type="EMBL" id="MN395659">
    <property type="protein sequence ID" value="QNH90878.1"/>
    <property type="molecule type" value="Genomic_DNA"/>
</dbReference>
<evidence type="ECO:0000313" key="3">
    <source>
        <dbReference type="EMBL" id="QNH90878.1"/>
    </source>
</evidence>
<protein>
    <submittedName>
        <fullName evidence="1">Maco-A 67</fullName>
    </submittedName>
</protein>
<evidence type="ECO:0000313" key="2">
    <source>
        <dbReference type="EMBL" id="QNH90547.1"/>
    </source>
</evidence>
<dbReference type="EMBL" id="MN320360">
    <property type="protein sequence ID" value="QNH90547.1"/>
    <property type="molecule type" value="Genomic_DNA"/>
</dbReference>
<accession>A0A5B9G994</accession>
<proteinExistence type="predicted"/>
<reference evidence="1" key="1">
    <citation type="submission" date="2019-01" db="EMBL/GenBank/DDBJ databases">
        <title>Genomics of alphabaculovirus isolates infecting Mamestra species from North America and Eurasia.</title>
        <authorList>
            <person name="Erlandson M.A."/>
            <person name="Baldwin D."/>
            <person name="Theilmann D.A."/>
        </authorList>
    </citation>
    <scope>NUCLEOTIDE SEQUENCE</scope>
    <source>
        <strain evidence="1">AB260</strain>
    </source>
</reference>
<name>A0A5B9G994_NPVMC</name>
<reference evidence="3" key="2">
    <citation type="submission" date="2019-08" db="EMBL/GenBank/DDBJ databases">
        <title>Alphabaculoviruses infecting Mamestra configurata in North America.</title>
        <authorList>
            <person name="Erlandson M.A."/>
            <person name="Baldwin D."/>
            <person name="Theilmann D.A."/>
        </authorList>
    </citation>
    <scope>NUCLEOTIDE SEQUENCE</scope>
    <source>
        <strain evidence="3">Ls</strain>
    </source>
</reference>
<dbReference type="EMBL" id="MK409385">
    <property type="protein sequence ID" value="QEE79954.1"/>
    <property type="molecule type" value="Genomic_DNA"/>
</dbReference>
<organismHost>
    <name type="scientific">Mamestra configurata</name>
    <name type="common">bertha armyworm</name>
    <dbReference type="NCBI Taxonomy" id="174822"/>
</organismHost>